<dbReference type="PANTHER" id="PTHR47623">
    <property type="entry name" value="OS09G0287300 PROTEIN"/>
    <property type="match status" value="1"/>
</dbReference>
<keyword evidence="3" id="KW-1185">Reference proteome</keyword>
<dbReference type="SMART" id="SM00855">
    <property type="entry name" value="PGAM"/>
    <property type="match status" value="1"/>
</dbReference>
<feature type="chain" id="PRO_5042140114" description="Phosphoglycerate mutase" evidence="1">
    <location>
        <begin position="31"/>
        <end position="359"/>
    </location>
</feature>
<keyword evidence="1" id="KW-0732">Signal</keyword>
<dbReference type="Pfam" id="PF00300">
    <property type="entry name" value="His_Phos_1"/>
    <property type="match status" value="1"/>
</dbReference>
<comment type="caution">
    <text evidence="2">The sequence shown here is derived from an EMBL/GenBank/DDBJ whole genome shotgun (WGS) entry which is preliminary data.</text>
</comment>
<evidence type="ECO:0000256" key="1">
    <source>
        <dbReference type="SAM" id="SignalP"/>
    </source>
</evidence>
<evidence type="ECO:0000313" key="2">
    <source>
        <dbReference type="EMBL" id="KAI7837234.1"/>
    </source>
</evidence>
<organism evidence="2 3">
    <name type="scientific">Chlorella ohadii</name>
    <dbReference type="NCBI Taxonomy" id="2649997"/>
    <lineage>
        <taxon>Eukaryota</taxon>
        <taxon>Viridiplantae</taxon>
        <taxon>Chlorophyta</taxon>
        <taxon>core chlorophytes</taxon>
        <taxon>Trebouxiophyceae</taxon>
        <taxon>Chlorellales</taxon>
        <taxon>Chlorellaceae</taxon>
        <taxon>Chlorella clade</taxon>
        <taxon>Chlorella</taxon>
    </lineage>
</organism>
<dbReference type="CDD" id="cd07067">
    <property type="entry name" value="HP_PGM_like"/>
    <property type="match status" value="1"/>
</dbReference>
<dbReference type="Proteomes" id="UP001205105">
    <property type="component" value="Unassembled WGS sequence"/>
</dbReference>
<dbReference type="AlphaFoldDB" id="A0AAD5DJ36"/>
<dbReference type="EMBL" id="JADXDR010000159">
    <property type="protein sequence ID" value="KAI7837234.1"/>
    <property type="molecule type" value="Genomic_DNA"/>
</dbReference>
<reference evidence="2" key="1">
    <citation type="submission" date="2020-11" db="EMBL/GenBank/DDBJ databases">
        <title>Chlorella ohadii genome sequencing and assembly.</title>
        <authorList>
            <person name="Murik O."/>
            <person name="Treves H."/>
            <person name="Kedem I."/>
            <person name="Shotland Y."/>
            <person name="Kaplan A."/>
        </authorList>
    </citation>
    <scope>NUCLEOTIDE SEQUENCE</scope>
    <source>
        <strain evidence="2">1</strain>
    </source>
</reference>
<gene>
    <name evidence="2" type="ORF">COHA_008923</name>
</gene>
<accession>A0AAD5DJ36</accession>
<dbReference type="PANTHER" id="PTHR47623:SF1">
    <property type="entry name" value="OS09G0287300 PROTEIN"/>
    <property type="match status" value="1"/>
</dbReference>
<dbReference type="InterPro" id="IPR029033">
    <property type="entry name" value="His_PPase_superfam"/>
</dbReference>
<protein>
    <recommendedName>
        <fullName evidence="4">Phosphoglycerate mutase</fullName>
    </recommendedName>
</protein>
<dbReference type="SUPFAM" id="SSF53254">
    <property type="entry name" value="Phosphoglycerate mutase-like"/>
    <property type="match status" value="1"/>
</dbReference>
<dbReference type="PROSITE" id="PS51257">
    <property type="entry name" value="PROKAR_LIPOPROTEIN"/>
    <property type="match status" value="1"/>
</dbReference>
<name>A0AAD5DJ36_9CHLO</name>
<feature type="signal peptide" evidence="1">
    <location>
        <begin position="1"/>
        <end position="30"/>
    </location>
</feature>
<proteinExistence type="predicted"/>
<evidence type="ECO:0008006" key="4">
    <source>
        <dbReference type="Google" id="ProtNLM"/>
    </source>
</evidence>
<dbReference type="Gene3D" id="3.40.50.1240">
    <property type="entry name" value="Phosphoglycerate mutase-like"/>
    <property type="match status" value="1"/>
</dbReference>
<evidence type="ECO:0000313" key="3">
    <source>
        <dbReference type="Proteomes" id="UP001205105"/>
    </source>
</evidence>
<dbReference type="InterPro" id="IPR013078">
    <property type="entry name" value="His_Pase_superF_clade-1"/>
</dbReference>
<sequence length="359" mass="38375">MARPVTSVWSAAAAAALVGCLVLAAPAALAVPTPPEPCGTLDLTSPLTQHCFPEDGSHHFVCCVDIAMPENPHSPHGNYNPLERVIKAASNSSSYSWCTCSEEICEQQLGGRVAWNMNGLGWKGYMPPRARFGNGRPMGGERSELMQRGFAYSPAAQRLAATGRPVGKGSRRRGSLVCSASLEQQQIRRLVLMRHAESEERRGVRDHDRAITEQGAATARQVAEQLQQLADSGWVPQVVVCSNARRTRQTLDVMAAAWPALAEADSHFLGSLYTTAALDGQTRAHLSDIVAAEAAPEHSCCLCLGHNKGWEEAASSFAGEAVKLGNSCAALLEGRGASWADALAADSQWRLVRLLSPEA</sequence>